<dbReference type="RefSeq" id="WP_007843200.1">
    <property type="nucleotide sequence ID" value="NZ_BQOA01000001.1"/>
</dbReference>
<dbReference type="Proteomes" id="UP001177934">
    <property type="component" value="Chromosome"/>
</dbReference>
<dbReference type="Proteomes" id="UP000777173">
    <property type="component" value="Unassembled WGS sequence"/>
</dbReference>
<evidence type="ECO:0000313" key="9">
    <source>
        <dbReference type="EMBL" id="TDB07890.1"/>
    </source>
</evidence>
<reference evidence="2" key="5">
    <citation type="submission" date="2022-01" db="EMBL/GenBank/DDBJ databases">
        <title>Novel bile acid biosynthetic pathways are enriched in the microbiome of centenarians.</title>
        <authorList>
            <person name="Sato Y."/>
            <person name="Atarashi K."/>
            <person name="Plichta R.D."/>
            <person name="Arai Y."/>
            <person name="Sasajima S."/>
            <person name="Kearney M.S."/>
            <person name="Suda W."/>
            <person name="Takeshita K."/>
            <person name="Sasaki T."/>
            <person name="Okamoto S."/>
            <person name="Skelly N.A."/>
            <person name="Okamura Y."/>
            <person name="Vlamakis H."/>
            <person name="Li Y."/>
            <person name="Tanoue T."/>
            <person name="Takei H."/>
            <person name="Nittono H."/>
            <person name="Narushima S."/>
            <person name="Irie J."/>
            <person name="Itoh H."/>
            <person name="Moriya K."/>
            <person name="Sugiura Y."/>
            <person name="Suematsu M."/>
            <person name="Moritoki N."/>
            <person name="Shibata S."/>
            <person name="Littman R.D."/>
            <person name="Fischbach A.M."/>
            <person name="Uwamino Y."/>
            <person name="Inoue T."/>
            <person name="Honda A."/>
            <person name="Hattori M."/>
            <person name="Murai T."/>
            <person name="Xavier J.R."/>
            <person name="Hirose N."/>
            <person name="Honda K."/>
        </authorList>
    </citation>
    <scope>NUCLEOTIDE SEQUENCE</scope>
    <source>
        <strain evidence="2">CE91-St7</strain>
    </source>
</reference>
<evidence type="ECO:0008006" key="17">
    <source>
        <dbReference type="Google" id="ProtNLM"/>
    </source>
</evidence>
<evidence type="ECO:0000313" key="16">
    <source>
        <dbReference type="Proteomes" id="UP000481700"/>
    </source>
</evidence>
<keyword evidence="1" id="KW-0812">Transmembrane</keyword>
<reference evidence="10" key="6">
    <citation type="journal article" date="2023" name="Nat. Commun.">
        <title>Identification of a novel Human Milk Oligosaccharides utilization cluster in the infant gut commensal Bacteroides dorei.</title>
        <authorList>
            <person name="Kijner S."/>
            <person name="Ennis D."/>
            <person name="Shmorak S."/>
            <person name="Florentin A."/>
            <person name="Yassour M."/>
        </authorList>
    </citation>
    <scope>NUCLEOTIDE SEQUENCE</scope>
    <source>
        <strain evidence="10">2</strain>
    </source>
</reference>
<proteinExistence type="predicted"/>
<evidence type="ECO:0000313" key="11">
    <source>
        <dbReference type="Proteomes" id="UP000283678"/>
    </source>
</evidence>
<dbReference type="EMBL" id="JAHOAX010000004">
    <property type="protein sequence ID" value="MBV3122888.1"/>
    <property type="molecule type" value="Genomic_DNA"/>
</dbReference>
<dbReference type="Proteomes" id="UP000294527">
    <property type="component" value="Unassembled WGS sequence"/>
</dbReference>
<dbReference type="EMBL" id="VVYY01000007">
    <property type="protein sequence ID" value="KAA5398664.1"/>
    <property type="molecule type" value="Genomic_DNA"/>
</dbReference>
<dbReference type="Proteomes" id="UP000283678">
    <property type="component" value="Unassembled WGS sequence"/>
</dbReference>
<evidence type="ECO:0000313" key="15">
    <source>
        <dbReference type="Proteomes" id="UP000481616"/>
    </source>
</evidence>
<organism evidence="5 14">
    <name type="scientific">Phocaeicola dorei</name>
    <dbReference type="NCBI Taxonomy" id="357276"/>
    <lineage>
        <taxon>Bacteria</taxon>
        <taxon>Pseudomonadati</taxon>
        <taxon>Bacteroidota</taxon>
        <taxon>Bacteroidia</taxon>
        <taxon>Bacteroidales</taxon>
        <taxon>Bacteroidaceae</taxon>
        <taxon>Phocaeicola</taxon>
    </lineage>
</organism>
<dbReference type="EMBL" id="SLTU01000001">
    <property type="protein sequence ID" value="TDA75451.1"/>
    <property type="molecule type" value="Genomic_DNA"/>
</dbReference>
<dbReference type="AlphaFoldDB" id="A0A076ISA3"/>
<dbReference type="EMBL" id="BQOB01000001">
    <property type="protein sequence ID" value="GKH82881.1"/>
    <property type="molecule type" value="Genomic_DNA"/>
</dbReference>
<reference evidence="6" key="4">
    <citation type="submission" date="2021-06" db="EMBL/GenBank/DDBJ databases">
        <title>Collection of gut derived symbiotic bacterial strains cultured from healthy donors.</title>
        <authorList>
            <person name="Lin H."/>
            <person name="Littmann E."/>
            <person name="Pamer E.G."/>
        </authorList>
    </citation>
    <scope>NUCLEOTIDE SEQUENCE</scope>
    <source>
        <strain evidence="6">MSK.5.10</strain>
    </source>
</reference>
<reference evidence="14 15" key="2">
    <citation type="journal article" date="2019" name="Nat. Med.">
        <title>A library of human gut bacterial isolates paired with longitudinal multiomics data enables mechanistic microbiome research.</title>
        <authorList>
            <person name="Poyet M."/>
            <person name="Groussin M."/>
            <person name="Gibbons S.M."/>
            <person name="Avila-Pacheco J."/>
            <person name="Jiang X."/>
            <person name="Kearney S.M."/>
            <person name="Perrotta A.R."/>
            <person name="Berdy B."/>
            <person name="Zhao S."/>
            <person name="Lieberman T.D."/>
            <person name="Swanson P.K."/>
            <person name="Smith M."/>
            <person name="Roesemann S."/>
            <person name="Alexander J.E."/>
            <person name="Rich S.A."/>
            <person name="Livny J."/>
            <person name="Vlamakis H."/>
            <person name="Clish C."/>
            <person name="Bullock K."/>
            <person name="Deik A."/>
            <person name="Scott J."/>
            <person name="Pierce K.A."/>
            <person name="Xavier R.J."/>
            <person name="Alm E.J."/>
        </authorList>
    </citation>
    <scope>NUCLEOTIDE SEQUENCE [LARGE SCALE GENOMIC DNA]</scope>
    <source>
        <strain evidence="4 15">BIOML-A1</strain>
        <strain evidence="3 16">BIOML-A25</strain>
        <strain evidence="5 14">BIOML-A4</strain>
    </source>
</reference>
<sequence length="145" mass="17339">MRTKILKYFGMVVVLIIMVSLTSCEVSIGSWYDDDDYSEIYYRTTRELCSRTWQETWVQDGEYYTQRLDFYENRTGTDIIRIEHRNGYVTEDRYNFEWRWDNSSQTCIRMVYGPSDVSYFENVWLAGNFLKGSLDGINVNFTGIR</sequence>
<dbReference type="eggNOG" id="ENOG5034AQQ">
    <property type="taxonomic scope" value="Bacteria"/>
</dbReference>
<evidence type="ECO:0000313" key="12">
    <source>
        <dbReference type="Proteomes" id="UP000294527"/>
    </source>
</evidence>
<dbReference type="Proteomes" id="UP000441162">
    <property type="component" value="Unassembled WGS sequence"/>
</dbReference>
<keyword evidence="1" id="KW-0472">Membrane</keyword>
<evidence type="ECO:0000313" key="5">
    <source>
        <dbReference type="EMBL" id="KAA5405798.1"/>
    </source>
</evidence>
<dbReference type="PROSITE" id="PS51257">
    <property type="entry name" value="PROKAR_LIPOPROTEIN"/>
    <property type="match status" value="1"/>
</dbReference>
<dbReference type="EMBL" id="SLTX01000001">
    <property type="protein sequence ID" value="TDB07890.1"/>
    <property type="molecule type" value="Genomic_DNA"/>
</dbReference>
<evidence type="ECO:0000313" key="14">
    <source>
        <dbReference type="Proteomes" id="UP000441162"/>
    </source>
</evidence>
<dbReference type="KEGG" id="bdh:GV66_18095"/>
<dbReference type="Proteomes" id="UP000481700">
    <property type="component" value="Unassembled WGS sequence"/>
</dbReference>
<evidence type="ECO:0000313" key="10">
    <source>
        <dbReference type="EMBL" id="WHX08660.1"/>
    </source>
</evidence>
<accession>A0A076ISA3</accession>
<dbReference type="Proteomes" id="UP000481616">
    <property type="component" value="Unassembled WGS sequence"/>
</dbReference>
<evidence type="ECO:0000313" key="7">
    <source>
        <dbReference type="EMBL" id="RGV72562.1"/>
    </source>
</evidence>
<evidence type="ECO:0000313" key="8">
    <source>
        <dbReference type="EMBL" id="TDA75451.1"/>
    </source>
</evidence>
<reference evidence="12 13" key="3">
    <citation type="journal article" date="2019" name="Nat. Microbiol.">
        <title>Genomic variation and strain-specific functional adaptation in the human gut microbiome during early life.</title>
        <authorList>
            <person name="Vatanen T."/>
            <person name="Plichta D.R."/>
            <person name="Somani J."/>
            <person name="Munch P.C."/>
            <person name="Arthur T.D."/>
            <person name="Hall A.B."/>
            <person name="Rudolf S."/>
            <person name="Oakeley E.J."/>
            <person name="Ke X."/>
            <person name="Young R.A."/>
            <person name="Haiser H.J."/>
            <person name="Kolde R."/>
            <person name="Yassour M."/>
            <person name="Luopajarvi K."/>
            <person name="Siljander H."/>
            <person name="Virtanen S.M."/>
            <person name="Ilonen J."/>
            <person name="Uibo R."/>
            <person name="Tillmann V."/>
            <person name="Mokurov S."/>
            <person name="Dorshakova N."/>
            <person name="Porter J.A."/>
            <person name="McHardy A.C."/>
            <person name="Lahdesmaki H."/>
            <person name="Vlamakis H."/>
            <person name="Huttenhower C."/>
            <person name="Knip M."/>
            <person name="Xavier R.J."/>
        </authorList>
    </citation>
    <scope>NUCLEOTIDE SEQUENCE [LARGE SCALE GENOMIC DNA]</scope>
    <source>
        <strain evidence="8 12">RJX1047</strain>
        <strain evidence="9 13">RJX1052</strain>
    </source>
</reference>
<evidence type="ECO:0000313" key="2">
    <source>
        <dbReference type="EMBL" id="GKH82881.1"/>
    </source>
</evidence>
<name>A0A076ISA3_9BACT</name>
<gene>
    <name evidence="2" type="ORF">CE91St7_37650</name>
    <name evidence="7" type="ORF">DWW04_18010</name>
    <name evidence="8" type="ORF">E1I98_03280</name>
    <name evidence="9" type="ORF">E1J06_10950</name>
    <name evidence="5" type="ORF">F2Y51_09350</name>
    <name evidence="4" type="ORF">F2Y58_10065</name>
    <name evidence="3" type="ORF">F2Z07_10710</name>
    <name evidence="6" type="ORF">KSU80_06810</name>
    <name evidence="10" type="ORF">QNN11_14325</name>
</gene>
<evidence type="ECO:0000313" key="3">
    <source>
        <dbReference type="EMBL" id="KAA5319724.1"/>
    </source>
</evidence>
<evidence type="ECO:0000313" key="13">
    <source>
        <dbReference type="Proteomes" id="UP000294834"/>
    </source>
</evidence>
<dbReference type="Proteomes" id="UP000294834">
    <property type="component" value="Unassembled WGS sequence"/>
</dbReference>
<feature type="transmembrane region" description="Helical" evidence="1">
    <location>
        <begin position="12"/>
        <end position="32"/>
    </location>
</feature>
<protein>
    <recommendedName>
        <fullName evidence="17">Lipoprotein</fullName>
    </recommendedName>
</protein>
<dbReference type="EMBL" id="VVZA01000006">
    <property type="protein sequence ID" value="KAA5405798.1"/>
    <property type="molecule type" value="Genomic_DNA"/>
</dbReference>
<dbReference type="Proteomes" id="UP001055104">
    <property type="component" value="Unassembled WGS sequence"/>
</dbReference>
<dbReference type="KEGG" id="bdo:EL88_10140"/>
<reference evidence="7 11" key="1">
    <citation type="submission" date="2018-08" db="EMBL/GenBank/DDBJ databases">
        <title>A genome reference for cultivated species of the human gut microbiota.</title>
        <authorList>
            <person name="Zou Y."/>
            <person name="Xue W."/>
            <person name="Luo G."/>
        </authorList>
    </citation>
    <scope>NUCLEOTIDE SEQUENCE [LARGE SCALE GENOMIC DNA]</scope>
    <source>
        <strain evidence="7 11">AF14-1AC</strain>
    </source>
</reference>
<dbReference type="EMBL" id="CP126056">
    <property type="protein sequence ID" value="WHX08660.1"/>
    <property type="molecule type" value="Genomic_DNA"/>
</dbReference>
<evidence type="ECO:0000313" key="4">
    <source>
        <dbReference type="EMBL" id="KAA5398664.1"/>
    </source>
</evidence>
<keyword evidence="1" id="KW-1133">Transmembrane helix</keyword>
<dbReference type="EMBL" id="QRZL01000023">
    <property type="protein sequence ID" value="RGV72562.1"/>
    <property type="molecule type" value="Genomic_DNA"/>
</dbReference>
<evidence type="ECO:0000256" key="1">
    <source>
        <dbReference type="SAM" id="Phobius"/>
    </source>
</evidence>
<dbReference type="EMBL" id="VVZV01000010">
    <property type="protein sequence ID" value="KAA5319724.1"/>
    <property type="molecule type" value="Genomic_DNA"/>
</dbReference>
<evidence type="ECO:0000313" key="6">
    <source>
        <dbReference type="EMBL" id="MBV3122888.1"/>
    </source>
</evidence>